<dbReference type="SUPFAM" id="SSF55811">
    <property type="entry name" value="Nudix"/>
    <property type="match status" value="1"/>
</dbReference>
<accession>A0A934QT76</accession>
<gene>
    <name evidence="5" type="ORF">JHE00_15850</name>
</gene>
<dbReference type="PANTHER" id="PTHR43736:SF1">
    <property type="entry name" value="DIHYDRONEOPTERIN TRIPHOSPHATE DIPHOSPHATASE"/>
    <property type="match status" value="1"/>
</dbReference>
<dbReference type="AlphaFoldDB" id="A0A934QT76"/>
<evidence type="ECO:0000256" key="3">
    <source>
        <dbReference type="RuleBase" id="RU003476"/>
    </source>
</evidence>
<organism evidence="5 6">
    <name type="scientific">Prauserella cavernicola</name>
    <dbReference type="NCBI Taxonomy" id="2800127"/>
    <lineage>
        <taxon>Bacteria</taxon>
        <taxon>Bacillati</taxon>
        <taxon>Actinomycetota</taxon>
        <taxon>Actinomycetes</taxon>
        <taxon>Pseudonocardiales</taxon>
        <taxon>Pseudonocardiaceae</taxon>
        <taxon>Prauserella</taxon>
    </lineage>
</organism>
<proteinExistence type="inferred from homology"/>
<sequence length="133" mass="14368">MTPEKHLVYCRIERTGAVLLLRREAGTFLGGSWELPGGTVEAGEPPEAAAVREVAEETGLAVSVGREVGRFSWMDVTGRDLRVHATVYMAHETESAEVVLNPAEHDAHAWLRPAEAVRLGLAAHFLQSVSTPG</sequence>
<dbReference type="InterPro" id="IPR015797">
    <property type="entry name" value="NUDIX_hydrolase-like_dom_sf"/>
</dbReference>
<dbReference type="InterPro" id="IPR000086">
    <property type="entry name" value="NUDIX_hydrolase_dom"/>
</dbReference>
<dbReference type="RefSeq" id="WP_200318823.1">
    <property type="nucleotide sequence ID" value="NZ_JAENJH010000003.1"/>
</dbReference>
<evidence type="ECO:0000313" key="6">
    <source>
        <dbReference type="Proteomes" id="UP000635245"/>
    </source>
</evidence>
<dbReference type="Proteomes" id="UP000635245">
    <property type="component" value="Unassembled WGS sequence"/>
</dbReference>
<dbReference type="PROSITE" id="PS00893">
    <property type="entry name" value="NUDIX_BOX"/>
    <property type="match status" value="1"/>
</dbReference>
<evidence type="ECO:0000256" key="2">
    <source>
        <dbReference type="ARBA" id="ARBA00022801"/>
    </source>
</evidence>
<evidence type="ECO:0000313" key="5">
    <source>
        <dbReference type="EMBL" id="MBK1785806.1"/>
    </source>
</evidence>
<dbReference type="PANTHER" id="PTHR43736">
    <property type="entry name" value="ADP-RIBOSE PYROPHOSPHATASE"/>
    <property type="match status" value="1"/>
</dbReference>
<evidence type="ECO:0000259" key="4">
    <source>
        <dbReference type="PROSITE" id="PS51462"/>
    </source>
</evidence>
<reference evidence="5" key="1">
    <citation type="submission" date="2020-12" db="EMBL/GenBank/DDBJ databases">
        <title>Prauserella sp. ASG 168, a novel actinomycete isolated from cave rock.</title>
        <authorList>
            <person name="Suriyachadkun C."/>
        </authorList>
    </citation>
    <scope>NUCLEOTIDE SEQUENCE</scope>
    <source>
        <strain evidence="5">ASG 168</strain>
    </source>
</reference>
<name>A0A934QT76_9PSEU</name>
<dbReference type="EMBL" id="JAENJH010000003">
    <property type="protein sequence ID" value="MBK1785806.1"/>
    <property type="molecule type" value="Genomic_DNA"/>
</dbReference>
<dbReference type="PROSITE" id="PS51462">
    <property type="entry name" value="NUDIX"/>
    <property type="match status" value="1"/>
</dbReference>
<dbReference type="PRINTS" id="PR00502">
    <property type="entry name" value="NUDIXFAMILY"/>
</dbReference>
<dbReference type="Gene3D" id="3.90.79.10">
    <property type="entry name" value="Nucleoside Triphosphate Pyrophosphohydrolase"/>
    <property type="match status" value="1"/>
</dbReference>
<comment type="caution">
    <text evidence="5">The sequence shown here is derived from an EMBL/GenBank/DDBJ whole genome shotgun (WGS) entry which is preliminary data.</text>
</comment>
<evidence type="ECO:0000256" key="1">
    <source>
        <dbReference type="ARBA" id="ARBA00005582"/>
    </source>
</evidence>
<dbReference type="Pfam" id="PF00293">
    <property type="entry name" value="NUDIX"/>
    <property type="match status" value="1"/>
</dbReference>
<dbReference type="InterPro" id="IPR020084">
    <property type="entry name" value="NUDIX_hydrolase_CS"/>
</dbReference>
<keyword evidence="6" id="KW-1185">Reference proteome</keyword>
<dbReference type="InterPro" id="IPR020476">
    <property type="entry name" value="Nudix_hydrolase"/>
</dbReference>
<comment type="similarity">
    <text evidence="1 3">Belongs to the Nudix hydrolase family.</text>
</comment>
<feature type="domain" description="Nudix hydrolase" evidence="4">
    <location>
        <begin position="3"/>
        <end position="133"/>
    </location>
</feature>
<keyword evidence="2 3" id="KW-0378">Hydrolase</keyword>
<protein>
    <submittedName>
        <fullName evidence="5">NUDIX hydrolase</fullName>
    </submittedName>
</protein>
<dbReference type="GO" id="GO:0016787">
    <property type="term" value="F:hydrolase activity"/>
    <property type="evidence" value="ECO:0007669"/>
    <property type="project" value="UniProtKB-KW"/>
</dbReference>